<gene>
    <name evidence="2" type="ORF">ACFO0C_25790</name>
</gene>
<name>A0ABV8IVQ8_9ACTN</name>
<dbReference type="EMBL" id="JBHSBL010000019">
    <property type="protein sequence ID" value="MFC4068354.1"/>
    <property type="molecule type" value="Genomic_DNA"/>
</dbReference>
<dbReference type="Gene3D" id="3.90.25.10">
    <property type="entry name" value="UDP-galactose 4-epimerase, domain 1"/>
    <property type="match status" value="1"/>
</dbReference>
<accession>A0ABV8IVQ8</accession>
<reference evidence="3" key="1">
    <citation type="journal article" date="2019" name="Int. J. Syst. Evol. Microbiol.">
        <title>The Global Catalogue of Microorganisms (GCM) 10K type strain sequencing project: providing services to taxonomists for standard genome sequencing and annotation.</title>
        <authorList>
            <consortium name="The Broad Institute Genomics Platform"/>
            <consortium name="The Broad Institute Genome Sequencing Center for Infectious Disease"/>
            <person name="Wu L."/>
            <person name="Ma J."/>
        </authorList>
    </citation>
    <scope>NUCLEOTIDE SEQUENCE [LARGE SCALE GENOMIC DNA]</scope>
    <source>
        <strain evidence="3">TBRC 5832</strain>
    </source>
</reference>
<evidence type="ECO:0000313" key="3">
    <source>
        <dbReference type="Proteomes" id="UP001595867"/>
    </source>
</evidence>
<evidence type="ECO:0000313" key="2">
    <source>
        <dbReference type="EMBL" id="MFC4068354.1"/>
    </source>
</evidence>
<evidence type="ECO:0000259" key="1">
    <source>
        <dbReference type="Pfam" id="PF05368"/>
    </source>
</evidence>
<sequence length="270" mass="29031">MGHDGTILVIGGTGTVGSRVAARLREAGRDVRVVSRHTVPRFDWAEPGSWAAALVGVPTMFILLPDQTAMPEAFLPEALRAGARRVVLHSDRGLEVMGLGHLQKAEQWVRDSAPEWTIVRPDWFHQDFETFFRQPVVDGRLCVPVGDARQGFIDADDIAAVEVAALTGDDLLGRLVEVTGPRALSFGEAAAEISRATGREITFDGSPDAFRKAMSADGLPDEVIESLVEGYTRLRSRGDTEPTGTVEEVLGRPGVDFAAYAAGAAARGVW</sequence>
<dbReference type="InterPro" id="IPR008030">
    <property type="entry name" value="NmrA-like"/>
</dbReference>
<dbReference type="Pfam" id="PF05368">
    <property type="entry name" value="NmrA"/>
    <property type="match status" value="1"/>
</dbReference>
<comment type="caution">
    <text evidence="2">The sequence shown here is derived from an EMBL/GenBank/DDBJ whole genome shotgun (WGS) entry which is preliminary data.</text>
</comment>
<dbReference type="SUPFAM" id="SSF51735">
    <property type="entry name" value="NAD(P)-binding Rossmann-fold domains"/>
    <property type="match status" value="1"/>
</dbReference>
<keyword evidence="3" id="KW-1185">Reference proteome</keyword>
<dbReference type="PANTHER" id="PTHR43162:SF1">
    <property type="entry name" value="PRESTALK A DIFFERENTIATION PROTEIN A"/>
    <property type="match status" value="1"/>
</dbReference>
<protein>
    <submittedName>
        <fullName evidence="2">NAD-dependent epimerase/dehydratase family protein</fullName>
    </submittedName>
</protein>
<dbReference type="Proteomes" id="UP001595867">
    <property type="component" value="Unassembled WGS sequence"/>
</dbReference>
<organism evidence="2 3">
    <name type="scientific">Actinoplanes subglobosus</name>
    <dbReference type="NCBI Taxonomy" id="1547892"/>
    <lineage>
        <taxon>Bacteria</taxon>
        <taxon>Bacillati</taxon>
        <taxon>Actinomycetota</taxon>
        <taxon>Actinomycetes</taxon>
        <taxon>Micromonosporales</taxon>
        <taxon>Micromonosporaceae</taxon>
        <taxon>Actinoplanes</taxon>
    </lineage>
</organism>
<dbReference type="InterPro" id="IPR051604">
    <property type="entry name" value="Ergot_Alk_Oxidoreductase"/>
</dbReference>
<proteinExistence type="predicted"/>
<dbReference type="RefSeq" id="WP_378069254.1">
    <property type="nucleotide sequence ID" value="NZ_JBHSBL010000019.1"/>
</dbReference>
<dbReference type="Gene3D" id="3.40.50.720">
    <property type="entry name" value="NAD(P)-binding Rossmann-like Domain"/>
    <property type="match status" value="1"/>
</dbReference>
<dbReference type="PANTHER" id="PTHR43162">
    <property type="match status" value="1"/>
</dbReference>
<feature type="domain" description="NmrA-like" evidence="1">
    <location>
        <begin position="4"/>
        <end position="232"/>
    </location>
</feature>
<dbReference type="InterPro" id="IPR036291">
    <property type="entry name" value="NAD(P)-bd_dom_sf"/>
</dbReference>